<dbReference type="EMBL" id="VXDD01000003">
    <property type="protein sequence ID" value="KAB0301522.1"/>
    <property type="molecule type" value="Genomic_DNA"/>
</dbReference>
<evidence type="ECO:0000313" key="3">
    <source>
        <dbReference type="Proteomes" id="UP000326687"/>
    </source>
</evidence>
<feature type="transmembrane region" description="Helical" evidence="1">
    <location>
        <begin position="184"/>
        <end position="204"/>
    </location>
</feature>
<keyword evidence="1" id="KW-0472">Membrane</keyword>
<keyword evidence="1" id="KW-1133">Transmembrane helix</keyword>
<accession>A0A5N3S5F3</accession>
<reference evidence="2 3" key="1">
    <citation type="submission" date="2019-09" db="EMBL/GenBank/DDBJ databases">
        <title>Vibrio Fortis S7-72.</title>
        <authorList>
            <person name="Das S.K."/>
        </authorList>
    </citation>
    <scope>NUCLEOTIDE SEQUENCE [LARGE SCALE GENOMIC DNA]</scope>
    <source>
        <strain evidence="2 3">S7-72</strain>
    </source>
</reference>
<dbReference type="RefSeq" id="WP_150897078.1">
    <property type="nucleotide sequence ID" value="NZ_VXDD01000003.1"/>
</dbReference>
<keyword evidence="1" id="KW-0812">Transmembrane</keyword>
<feature type="transmembrane region" description="Helical" evidence="1">
    <location>
        <begin position="50"/>
        <end position="74"/>
    </location>
</feature>
<comment type="caution">
    <text evidence="2">The sequence shown here is derived from an EMBL/GenBank/DDBJ whole genome shotgun (WGS) entry which is preliminary data.</text>
</comment>
<evidence type="ECO:0000313" key="2">
    <source>
        <dbReference type="EMBL" id="KAB0301522.1"/>
    </source>
</evidence>
<proteinExistence type="predicted"/>
<organism evidence="2 3">
    <name type="scientific">Vibrio fortis</name>
    <dbReference type="NCBI Taxonomy" id="212667"/>
    <lineage>
        <taxon>Bacteria</taxon>
        <taxon>Pseudomonadati</taxon>
        <taxon>Pseudomonadota</taxon>
        <taxon>Gammaproteobacteria</taxon>
        <taxon>Vibrionales</taxon>
        <taxon>Vibrionaceae</taxon>
        <taxon>Vibrio</taxon>
    </lineage>
</organism>
<feature type="transmembrane region" description="Helical" evidence="1">
    <location>
        <begin position="12"/>
        <end position="30"/>
    </location>
</feature>
<gene>
    <name evidence="2" type="ORF">F2Z80_20910</name>
</gene>
<dbReference type="Proteomes" id="UP000326687">
    <property type="component" value="Unassembled WGS sequence"/>
</dbReference>
<name>A0A5N3S5F3_9VIBR</name>
<dbReference type="AlphaFoldDB" id="A0A5N3S5F3"/>
<protein>
    <submittedName>
        <fullName evidence="2">Uncharacterized protein</fullName>
    </submittedName>
</protein>
<evidence type="ECO:0000256" key="1">
    <source>
        <dbReference type="SAM" id="Phobius"/>
    </source>
</evidence>
<sequence>MNEFYQPSLITIKYRSGFFISSGAFITMLLSDHRALKILDVSVPDKLINYLLPLIIIWFFILYFSSMLSEFIVWKQVIHDFDRISNRKYNPKNSFIPHLDKTGSTLVLRYRESVGCGVHINEYSSIINEDDRELLIRLKKLMDNCQDEFNLTVSEDLAIISEYNMRMQRFGLFVRLKHYIFDRVAPVLVLIFNILVFFWTDFIIQVMGL</sequence>